<feature type="domain" description="NodB homology" evidence="3">
    <location>
        <begin position="22"/>
        <end position="207"/>
    </location>
</feature>
<dbReference type="InterPro" id="IPR002509">
    <property type="entry name" value="NODB_dom"/>
</dbReference>
<dbReference type="PROSITE" id="PS51677">
    <property type="entry name" value="NODB"/>
    <property type="match status" value="1"/>
</dbReference>
<dbReference type="Gene3D" id="3.20.20.370">
    <property type="entry name" value="Glycoside hydrolase/deacetylase"/>
    <property type="match status" value="1"/>
</dbReference>
<sequence>MPGLVRRLFPECIWEMPATDPPTLYLTFDDGPIPEQTPFVLEQLARYDARATFFCVGENLARHPDVARQVLAAGHRLGNHTHRHLSGWRHPRPEYLADVARCQHLLDALQPATVAPEARPLLRPPYGRITRPLAQALHPRHQLIMWDLLSCDYDPDYAPEACLRASIRLTRPGSIVVFHDSQKAARNLRYVLPRYLDYCAEAGYQFAAL</sequence>
<dbReference type="PANTHER" id="PTHR10587:SF133">
    <property type="entry name" value="CHITIN DEACETYLASE 1-RELATED"/>
    <property type="match status" value="1"/>
</dbReference>
<dbReference type="PANTHER" id="PTHR10587">
    <property type="entry name" value="GLYCOSYL TRANSFERASE-RELATED"/>
    <property type="match status" value="1"/>
</dbReference>
<dbReference type="GO" id="GO:0005975">
    <property type="term" value="P:carbohydrate metabolic process"/>
    <property type="evidence" value="ECO:0007669"/>
    <property type="project" value="InterPro"/>
</dbReference>
<evidence type="ECO:0000256" key="2">
    <source>
        <dbReference type="ARBA" id="ARBA00022801"/>
    </source>
</evidence>
<proteinExistence type="predicted"/>
<dbReference type="OrthoDB" id="9812065at2"/>
<gene>
    <name evidence="4" type="ORF">SAMN04488069_101151</name>
</gene>
<protein>
    <submittedName>
        <fullName evidence="4">Peptidoglycan/xylan/chitin deacetylase, PgdA/CDA1 family</fullName>
    </submittedName>
</protein>
<dbReference type="GO" id="GO:0016020">
    <property type="term" value="C:membrane"/>
    <property type="evidence" value="ECO:0007669"/>
    <property type="project" value="TreeGrafter"/>
</dbReference>
<evidence type="ECO:0000259" key="3">
    <source>
        <dbReference type="PROSITE" id="PS51677"/>
    </source>
</evidence>
<dbReference type="Proteomes" id="UP000199249">
    <property type="component" value="Unassembled WGS sequence"/>
</dbReference>
<dbReference type="AlphaFoldDB" id="A0A1H3B3X2"/>
<dbReference type="SUPFAM" id="SSF88713">
    <property type="entry name" value="Glycoside hydrolase/deacetylase"/>
    <property type="match status" value="1"/>
</dbReference>
<keyword evidence="1" id="KW-0479">Metal-binding</keyword>
<accession>A0A1H3B3X2</accession>
<dbReference type="CDD" id="cd10917">
    <property type="entry name" value="CE4_NodB_like_6s_7s"/>
    <property type="match status" value="1"/>
</dbReference>
<dbReference type="InterPro" id="IPR011330">
    <property type="entry name" value="Glyco_hydro/deAcase_b/a-brl"/>
</dbReference>
<dbReference type="EMBL" id="FNOV01000001">
    <property type="protein sequence ID" value="SDX36633.1"/>
    <property type="molecule type" value="Genomic_DNA"/>
</dbReference>
<keyword evidence="2" id="KW-0378">Hydrolase</keyword>
<dbReference type="GO" id="GO:0046872">
    <property type="term" value="F:metal ion binding"/>
    <property type="evidence" value="ECO:0007669"/>
    <property type="project" value="UniProtKB-KW"/>
</dbReference>
<evidence type="ECO:0000256" key="1">
    <source>
        <dbReference type="ARBA" id="ARBA00022723"/>
    </source>
</evidence>
<organism evidence="4 5">
    <name type="scientific">Hymenobacter psychrophilus</name>
    <dbReference type="NCBI Taxonomy" id="651662"/>
    <lineage>
        <taxon>Bacteria</taxon>
        <taxon>Pseudomonadati</taxon>
        <taxon>Bacteroidota</taxon>
        <taxon>Cytophagia</taxon>
        <taxon>Cytophagales</taxon>
        <taxon>Hymenobacteraceae</taxon>
        <taxon>Hymenobacter</taxon>
    </lineage>
</organism>
<reference evidence="5" key="1">
    <citation type="submission" date="2016-10" db="EMBL/GenBank/DDBJ databases">
        <authorList>
            <person name="Varghese N."/>
            <person name="Submissions S."/>
        </authorList>
    </citation>
    <scope>NUCLEOTIDE SEQUENCE [LARGE SCALE GENOMIC DNA]</scope>
    <source>
        <strain evidence="5">CGMCC 1.8975</strain>
    </source>
</reference>
<evidence type="ECO:0000313" key="4">
    <source>
        <dbReference type="EMBL" id="SDX36633.1"/>
    </source>
</evidence>
<dbReference type="GO" id="GO:0016810">
    <property type="term" value="F:hydrolase activity, acting on carbon-nitrogen (but not peptide) bonds"/>
    <property type="evidence" value="ECO:0007669"/>
    <property type="project" value="InterPro"/>
</dbReference>
<evidence type="ECO:0000313" key="5">
    <source>
        <dbReference type="Proteomes" id="UP000199249"/>
    </source>
</evidence>
<dbReference type="Pfam" id="PF01522">
    <property type="entry name" value="Polysacc_deac_1"/>
    <property type="match status" value="1"/>
</dbReference>
<name>A0A1H3B3X2_9BACT</name>
<dbReference type="InterPro" id="IPR050248">
    <property type="entry name" value="Polysacc_deacetylase_ArnD"/>
</dbReference>
<dbReference type="STRING" id="651662.SAMN04488069_101151"/>
<keyword evidence="5" id="KW-1185">Reference proteome</keyword>